<sequence length="493" mass="57318">MVEILKSNADIEKYQVSVARCIVEKLATTENLIKINTDRAEDFLLGNIEDEFLKKIFSERTYQFENCEIPLCANDIGPFEDYGFPLKKIINKLGVVKFYNCDVYAESFTSGTPVLFDHCFFKRIWQLPNANALEMQDCLYVDCTFEGKVHSLEGWSEHCKYTAPQFKACSFRDKISVVNSEFLSKFFVESKASNLKGAMKNIAVEDSLFHEKFLCNEYDSVELVDIRGSKFKSKFEMKSCSIDVMKLIDTNVDGLIDFYSSKIICFEAKKCIFKGLSVFEKCVFGNNVSELNQTAFFEYVTFSGLVNFRSAEFCSGLKLDKANFIEEANFLDTEVHPKQTNRETFRIIKHSFDDVGNYLEGNKYFALEMKKYREEISNNRWWNQDRIAYWFNEEISGYGQNYFRPMELVIALGLINYLLMACKNSNCLYKILPELLKKPVDMIATFANDFAMAIFPIKRFLYPEMEFISLVSYPIFGVLFWQLIVAVKRHTRR</sequence>
<keyword evidence="3" id="KW-1185">Reference proteome</keyword>
<keyword evidence="1" id="KW-0472">Membrane</keyword>
<dbReference type="AlphaFoldDB" id="A0A2V1H092"/>
<organism evidence="2 3">
    <name type="scientific">Pelagibaculum spongiae</name>
    <dbReference type="NCBI Taxonomy" id="2080658"/>
    <lineage>
        <taxon>Bacteria</taxon>
        <taxon>Pseudomonadati</taxon>
        <taxon>Pseudomonadota</taxon>
        <taxon>Gammaproteobacteria</taxon>
        <taxon>Oceanospirillales</taxon>
        <taxon>Pelagibaculum</taxon>
    </lineage>
</organism>
<dbReference type="Proteomes" id="UP000244906">
    <property type="component" value="Unassembled WGS sequence"/>
</dbReference>
<dbReference type="EMBL" id="QDDL01000005">
    <property type="protein sequence ID" value="PVZ68413.1"/>
    <property type="molecule type" value="Genomic_DNA"/>
</dbReference>
<comment type="caution">
    <text evidence="2">The sequence shown here is derived from an EMBL/GenBank/DDBJ whole genome shotgun (WGS) entry which is preliminary data.</text>
</comment>
<gene>
    <name evidence="2" type="ORF">DC094_14135</name>
</gene>
<evidence type="ECO:0000313" key="3">
    <source>
        <dbReference type="Proteomes" id="UP000244906"/>
    </source>
</evidence>
<proteinExistence type="predicted"/>
<keyword evidence="1" id="KW-0812">Transmembrane</keyword>
<name>A0A2V1H092_9GAMM</name>
<evidence type="ECO:0000313" key="2">
    <source>
        <dbReference type="EMBL" id="PVZ68413.1"/>
    </source>
</evidence>
<evidence type="ECO:0000256" key="1">
    <source>
        <dbReference type="SAM" id="Phobius"/>
    </source>
</evidence>
<dbReference type="RefSeq" id="WP_116687741.1">
    <property type="nucleotide sequence ID" value="NZ_CAWNYD010000005.1"/>
</dbReference>
<protein>
    <submittedName>
        <fullName evidence="2">Uncharacterized protein</fullName>
    </submittedName>
</protein>
<accession>A0A2V1H092</accession>
<reference evidence="2 3" key="1">
    <citation type="submission" date="2018-04" db="EMBL/GenBank/DDBJ databases">
        <title>Thalassorhabdus spongiae gen. nov., sp. nov., isolated from a marine sponge in South-West Iceland.</title>
        <authorList>
            <person name="Knobloch S."/>
            <person name="Daussin A."/>
            <person name="Johannsson R."/>
            <person name="Marteinsson V.T."/>
        </authorList>
    </citation>
    <scope>NUCLEOTIDE SEQUENCE [LARGE SCALE GENOMIC DNA]</scope>
    <source>
        <strain evidence="2 3">Hp12</strain>
    </source>
</reference>
<keyword evidence="1" id="KW-1133">Transmembrane helix</keyword>
<feature type="transmembrane region" description="Helical" evidence="1">
    <location>
        <begin position="467"/>
        <end position="487"/>
    </location>
</feature>
<dbReference type="OrthoDB" id="5616196at2"/>